<dbReference type="GO" id="GO:0005737">
    <property type="term" value="C:cytoplasm"/>
    <property type="evidence" value="ECO:0007669"/>
    <property type="project" value="TreeGrafter"/>
</dbReference>
<dbReference type="GO" id="GO:0051082">
    <property type="term" value="F:unfolded protein binding"/>
    <property type="evidence" value="ECO:0007669"/>
    <property type="project" value="InterPro"/>
</dbReference>
<protein>
    <recommendedName>
        <fullName evidence="4">Prefoldin subunit 4</fullName>
    </recommendedName>
</protein>
<dbReference type="PANTHER" id="PTHR21100:SF9">
    <property type="entry name" value="PREFOLDIN SUBUNIT 4"/>
    <property type="match status" value="1"/>
</dbReference>
<dbReference type="STRING" id="564608.C1MST0"/>
<name>C1MST0_MICPC</name>
<keyword evidence="5" id="KW-0175">Coiled coil</keyword>
<evidence type="ECO:0000256" key="5">
    <source>
        <dbReference type="SAM" id="Coils"/>
    </source>
</evidence>
<dbReference type="Proteomes" id="UP000001876">
    <property type="component" value="Unassembled WGS sequence"/>
</dbReference>
<gene>
    <name evidence="6" type="ORF">MICPUCDRAFT_57810</name>
</gene>
<organism evidence="7">
    <name type="scientific">Micromonas pusilla (strain CCMP1545)</name>
    <name type="common">Picoplanktonic green alga</name>
    <dbReference type="NCBI Taxonomy" id="564608"/>
    <lineage>
        <taxon>Eukaryota</taxon>
        <taxon>Viridiplantae</taxon>
        <taxon>Chlorophyta</taxon>
        <taxon>Mamiellophyceae</taxon>
        <taxon>Mamiellales</taxon>
        <taxon>Mamiellaceae</taxon>
        <taxon>Micromonas</taxon>
    </lineage>
</organism>
<accession>C1MST0</accession>
<comment type="similarity">
    <text evidence="1 4">Belongs to the prefoldin subunit beta family.</text>
</comment>
<dbReference type="FunFam" id="1.10.287.370:FF:000005">
    <property type="entry name" value="Prefoldin subunit 4"/>
    <property type="match status" value="1"/>
</dbReference>
<dbReference type="RefSeq" id="XP_003058378.1">
    <property type="nucleotide sequence ID" value="XM_003058332.1"/>
</dbReference>
<dbReference type="AlphaFoldDB" id="C1MST0"/>
<dbReference type="GO" id="GO:0016272">
    <property type="term" value="C:prefoldin complex"/>
    <property type="evidence" value="ECO:0007669"/>
    <property type="project" value="UniProtKB-UniRule"/>
</dbReference>
<keyword evidence="2 4" id="KW-0143">Chaperone</keyword>
<keyword evidence="7" id="KW-1185">Reference proteome</keyword>
<comment type="subunit">
    <text evidence="4">Heterohexamer of two PFD-alpha type and four PFD-beta type subunits.</text>
</comment>
<feature type="coiled-coil region" evidence="5">
    <location>
        <begin position="73"/>
        <end position="107"/>
    </location>
</feature>
<evidence type="ECO:0000256" key="3">
    <source>
        <dbReference type="ARBA" id="ARBA00024667"/>
    </source>
</evidence>
<evidence type="ECO:0000313" key="7">
    <source>
        <dbReference type="Proteomes" id="UP000001876"/>
    </source>
</evidence>
<dbReference type="KEGG" id="mpp:MICPUCDRAFT_57810"/>
<dbReference type="eggNOG" id="KOG1760">
    <property type="taxonomic scope" value="Eukaryota"/>
</dbReference>
<evidence type="ECO:0000256" key="2">
    <source>
        <dbReference type="ARBA" id="ARBA00023186"/>
    </source>
</evidence>
<dbReference type="PIRSF" id="PIRSF016477">
    <property type="entry name" value="Prefoldin_subunit_4"/>
    <property type="match status" value="1"/>
</dbReference>
<proteinExistence type="inferred from homology"/>
<dbReference type="PANTHER" id="PTHR21100">
    <property type="entry name" value="PREFOLDIN SUBUNIT 4"/>
    <property type="match status" value="1"/>
</dbReference>
<comment type="function">
    <text evidence="3 4">Binds specifically to cytosolic chaperonin (c-CPN) and transfers target proteins to it. Binds to nascent polypeptide chain and promotes folding in an environment in which there are many competing pathways for nonnative proteins.</text>
</comment>
<dbReference type="OMA" id="KFGRAIN"/>
<dbReference type="InterPro" id="IPR016661">
    <property type="entry name" value="PFDN4"/>
</dbReference>
<dbReference type="InterPro" id="IPR002777">
    <property type="entry name" value="PFD_beta-like"/>
</dbReference>
<sequence length="121" mass="13719">MATSEVNWEDQQHICAFGRFNTRLHEVNAELRAKSKMAEDLEEASNELIITDDDAVQYSVGETFIAVDNDTAETMLEKAADETREEVAKLEKERDELKSAMAELKTKLYGKFGNSINLEED</sequence>
<dbReference type="GO" id="GO:0009409">
    <property type="term" value="P:response to cold"/>
    <property type="evidence" value="ECO:0007669"/>
    <property type="project" value="UniProtKB-ARBA"/>
</dbReference>
<dbReference type="SUPFAM" id="SSF46579">
    <property type="entry name" value="Prefoldin"/>
    <property type="match status" value="1"/>
</dbReference>
<evidence type="ECO:0000256" key="1">
    <source>
        <dbReference type="ARBA" id="ARBA00008045"/>
    </source>
</evidence>
<dbReference type="InterPro" id="IPR009053">
    <property type="entry name" value="Prefoldin"/>
</dbReference>
<dbReference type="Gene3D" id="1.10.287.370">
    <property type="match status" value="1"/>
</dbReference>
<evidence type="ECO:0000313" key="6">
    <source>
        <dbReference type="EMBL" id="EEH56833.1"/>
    </source>
</evidence>
<dbReference type="GeneID" id="9684171"/>
<dbReference type="CDD" id="cd23165">
    <property type="entry name" value="Prefoldin_4"/>
    <property type="match status" value="1"/>
</dbReference>
<dbReference type="GO" id="GO:0006457">
    <property type="term" value="P:protein folding"/>
    <property type="evidence" value="ECO:0007669"/>
    <property type="project" value="UniProtKB-UniRule"/>
</dbReference>
<dbReference type="OrthoDB" id="10250441at2759"/>
<dbReference type="Pfam" id="PF01920">
    <property type="entry name" value="Prefoldin_2"/>
    <property type="match status" value="1"/>
</dbReference>
<evidence type="ECO:0000256" key="4">
    <source>
        <dbReference type="PIRNR" id="PIRNR016477"/>
    </source>
</evidence>
<dbReference type="EMBL" id="GG663739">
    <property type="protein sequence ID" value="EEH56833.1"/>
    <property type="molecule type" value="Genomic_DNA"/>
</dbReference>
<reference evidence="6 7" key="1">
    <citation type="journal article" date="2009" name="Science">
        <title>Green evolution and dynamic adaptations revealed by genomes of the marine picoeukaryotes Micromonas.</title>
        <authorList>
            <person name="Worden A.Z."/>
            <person name="Lee J.H."/>
            <person name="Mock T."/>
            <person name="Rouze P."/>
            <person name="Simmons M.P."/>
            <person name="Aerts A.L."/>
            <person name="Allen A.E."/>
            <person name="Cuvelier M.L."/>
            <person name="Derelle E."/>
            <person name="Everett M.V."/>
            <person name="Foulon E."/>
            <person name="Grimwood J."/>
            <person name="Gundlach H."/>
            <person name="Henrissat B."/>
            <person name="Napoli C."/>
            <person name="McDonald S.M."/>
            <person name="Parker M.S."/>
            <person name="Rombauts S."/>
            <person name="Salamov A."/>
            <person name="Von Dassow P."/>
            <person name="Badger J.H."/>
            <person name="Coutinho P.M."/>
            <person name="Demir E."/>
            <person name="Dubchak I."/>
            <person name="Gentemann C."/>
            <person name="Eikrem W."/>
            <person name="Gready J.E."/>
            <person name="John U."/>
            <person name="Lanier W."/>
            <person name="Lindquist E.A."/>
            <person name="Lucas S."/>
            <person name="Mayer K.F."/>
            <person name="Moreau H."/>
            <person name="Not F."/>
            <person name="Otillar R."/>
            <person name="Panaud O."/>
            <person name="Pangilinan J."/>
            <person name="Paulsen I."/>
            <person name="Piegu B."/>
            <person name="Poliakov A."/>
            <person name="Robbens S."/>
            <person name="Schmutz J."/>
            <person name="Toulza E."/>
            <person name="Wyss T."/>
            <person name="Zelensky A."/>
            <person name="Zhou K."/>
            <person name="Armbrust E.V."/>
            <person name="Bhattacharya D."/>
            <person name="Goodenough U.W."/>
            <person name="Van de Peer Y."/>
            <person name="Grigoriev I.V."/>
        </authorList>
    </citation>
    <scope>NUCLEOTIDE SEQUENCE [LARGE SCALE GENOMIC DNA]</scope>
    <source>
        <strain evidence="6 7">CCMP1545</strain>
    </source>
</reference>